<dbReference type="EMBL" id="CP000390">
    <property type="protein sequence ID" value="ABG64160.1"/>
    <property type="molecule type" value="Genomic_DNA"/>
</dbReference>
<dbReference type="InterPro" id="IPR036291">
    <property type="entry name" value="NAD(P)-bd_dom_sf"/>
</dbReference>
<evidence type="ECO:0000259" key="5">
    <source>
        <dbReference type="SMART" id="SM00829"/>
    </source>
</evidence>
<dbReference type="Gene3D" id="3.90.180.10">
    <property type="entry name" value="Medium-chain alcohol dehydrogenases, catalytic domain"/>
    <property type="match status" value="2"/>
</dbReference>
<dbReference type="AlphaFoldDB" id="Q11EL5"/>
<dbReference type="HOGENOM" id="CLU_026673_11_0_5"/>
<dbReference type="KEGG" id="mes:Meso_2784"/>
<dbReference type="Gene3D" id="3.40.50.720">
    <property type="entry name" value="NAD(P)-binding Rossmann-like Domain"/>
    <property type="match status" value="1"/>
</dbReference>
<organism evidence="6">
    <name type="scientific">Chelativorans sp. (strain BNC1)</name>
    <dbReference type="NCBI Taxonomy" id="266779"/>
    <lineage>
        <taxon>Bacteria</taxon>
        <taxon>Pseudomonadati</taxon>
        <taxon>Pseudomonadota</taxon>
        <taxon>Alphaproteobacteria</taxon>
        <taxon>Hyphomicrobiales</taxon>
        <taxon>Phyllobacteriaceae</taxon>
        <taxon>Chelativorans</taxon>
    </lineage>
</organism>
<dbReference type="InterPro" id="IPR013154">
    <property type="entry name" value="ADH-like_N"/>
</dbReference>
<keyword evidence="3" id="KW-0560">Oxidoreductase</keyword>
<dbReference type="Pfam" id="PF08240">
    <property type="entry name" value="ADH_N"/>
    <property type="match status" value="1"/>
</dbReference>
<reference evidence="6" key="1">
    <citation type="submission" date="2006-06" db="EMBL/GenBank/DDBJ databases">
        <title>Complete sequence of chromosome of Chelativorans sp. BNC1.</title>
        <authorList>
            <consortium name="US DOE Joint Genome Institute"/>
            <person name="Copeland A."/>
            <person name="Lucas S."/>
            <person name="Lapidus A."/>
            <person name="Barry K."/>
            <person name="Detter J.C."/>
            <person name="Glavina del Rio T."/>
            <person name="Hammon N."/>
            <person name="Israni S."/>
            <person name="Dalin E."/>
            <person name="Tice H."/>
            <person name="Pitluck S."/>
            <person name="Chertkov O."/>
            <person name="Brettin T."/>
            <person name="Bruce D."/>
            <person name="Han C."/>
            <person name="Tapia R."/>
            <person name="Gilna P."/>
            <person name="Schmutz J."/>
            <person name="Larimer F."/>
            <person name="Land M."/>
            <person name="Hauser L."/>
            <person name="Kyrpides N."/>
            <person name="Mikhailova N."/>
            <person name="Richardson P."/>
        </authorList>
    </citation>
    <scope>NUCLEOTIDE SEQUENCE</scope>
    <source>
        <strain evidence="6">BNC1</strain>
    </source>
</reference>
<dbReference type="STRING" id="266779.Meso_2784"/>
<dbReference type="InterPro" id="IPR013149">
    <property type="entry name" value="ADH-like_C"/>
</dbReference>
<dbReference type="InterPro" id="IPR050129">
    <property type="entry name" value="Zn_alcohol_dh"/>
</dbReference>
<dbReference type="GO" id="GO:0008270">
    <property type="term" value="F:zinc ion binding"/>
    <property type="evidence" value="ECO:0007669"/>
    <property type="project" value="InterPro"/>
</dbReference>
<sequence>MTTALARESSIISLSTPKTMKAAILTGAGTIAIRDTPVPEPGEGQIRVRLTGCGVCASNLGPWSGPEWMTFPTAPGALGHEGWGEVDAVGPGVTGLEPGQPVATLFQNSYAEYDVGEASQAVTLPPELAHMPFPGEPLGCAMNIFRRAQIQPGQTVAIIGIGFLGSILTRLASQAGADVIAISRRDYALAMALQMGAAHTIPMHDHNAIIEQVRALTGGRFCERVVEATGKAWPLDLAGELTAEGGRLVIAGYHQDGPRQINMQLWNWRGFDVVNAHERDPAIYIRGMREAVDAVVSGKLDPMPLITDMFPLARLDDALNATRDRPDGFMKAVVGMT</sequence>
<dbReference type="SUPFAM" id="SSF51735">
    <property type="entry name" value="NAD(P)-binding Rossmann-fold domains"/>
    <property type="match status" value="1"/>
</dbReference>
<dbReference type="Pfam" id="PF00107">
    <property type="entry name" value="ADH_zinc_N"/>
    <property type="match status" value="1"/>
</dbReference>
<accession>Q11EL5</accession>
<dbReference type="PANTHER" id="PTHR43401:SF2">
    <property type="entry name" value="L-THREONINE 3-DEHYDROGENASE"/>
    <property type="match status" value="1"/>
</dbReference>
<protein>
    <submittedName>
        <fullName evidence="6">Alcohol dehydrogenase GroES-like protein</fullName>
    </submittedName>
</protein>
<dbReference type="InterPro" id="IPR020843">
    <property type="entry name" value="ER"/>
</dbReference>
<dbReference type="SMART" id="SM00829">
    <property type="entry name" value="PKS_ER"/>
    <property type="match status" value="1"/>
</dbReference>
<evidence type="ECO:0000256" key="2">
    <source>
        <dbReference type="ARBA" id="ARBA00022833"/>
    </source>
</evidence>
<dbReference type="eggNOG" id="COG1063">
    <property type="taxonomic scope" value="Bacteria"/>
</dbReference>
<dbReference type="SUPFAM" id="SSF50129">
    <property type="entry name" value="GroES-like"/>
    <property type="match status" value="1"/>
</dbReference>
<evidence type="ECO:0000256" key="3">
    <source>
        <dbReference type="ARBA" id="ARBA00023002"/>
    </source>
</evidence>
<dbReference type="CDD" id="cd08269">
    <property type="entry name" value="Zn_ADH9"/>
    <property type="match status" value="1"/>
</dbReference>
<proteinExistence type="inferred from homology"/>
<dbReference type="PROSITE" id="PS00059">
    <property type="entry name" value="ADH_ZINC"/>
    <property type="match status" value="1"/>
</dbReference>
<gene>
    <name evidence="6" type="ordered locus">Meso_2784</name>
</gene>
<keyword evidence="1 4" id="KW-0479">Metal-binding</keyword>
<evidence type="ECO:0000256" key="4">
    <source>
        <dbReference type="RuleBase" id="RU361277"/>
    </source>
</evidence>
<evidence type="ECO:0000313" key="6">
    <source>
        <dbReference type="EMBL" id="ABG64160.1"/>
    </source>
</evidence>
<dbReference type="InterPro" id="IPR011032">
    <property type="entry name" value="GroES-like_sf"/>
</dbReference>
<comment type="similarity">
    <text evidence="4">Belongs to the zinc-containing alcohol dehydrogenase family.</text>
</comment>
<keyword evidence="2 4" id="KW-0862">Zinc</keyword>
<comment type="cofactor">
    <cofactor evidence="4">
        <name>Zn(2+)</name>
        <dbReference type="ChEBI" id="CHEBI:29105"/>
    </cofactor>
</comment>
<dbReference type="PANTHER" id="PTHR43401">
    <property type="entry name" value="L-THREONINE 3-DEHYDROGENASE"/>
    <property type="match status" value="1"/>
</dbReference>
<name>Q11EL5_CHESB</name>
<feature type="domain" description="Enoyl reductase (ER)" evidence="5">
    <location>
        <begin position="27"/>
        <end position="334"/>
    </location>
</feature>
<evidence type="ECO:0000256" key="1">
    <source>
        <dbReference type="ARBA" id="ARBA00022723"/>
    </source>
</evidence>
<dbReference type="InterPro" id="IPR002328">
    <property type="entry name" value="ADH_Zn_CS"/>
</dbReference>
<dbReference type="GO" id="GO:0016616">
    <property type="term" value="F:oxidoreductase activity, acting on the CH-OH group of donors, NAD or NADP as acceptor"/>
    <property type="evidence" value="ECO:0007669"/>
    <property type="project" value="UniProtKB-ARBA"/>
</dbReference>